<comment type="caution">
    <text evidence="3">The sequence shown here is derived from an EMBL/GenBank/DDBJ whole genome shotgun (WGS) entry which is preliminary data.</text>
</comment>
<gene>
    <name evidence="3" type="ORF">IQ266_16205</name>
</gene>
<evidence type="ECO:0000259" key="2">
    <source>
        <dbReference type="SMART" id="SM00912"/>
    </source>
</evidence>
<feature type="domain" description="Filamentous haemagglutinin FhaB/tRNA nuclease CdiA-like TPS" evidence="2">
    <location>
        <begin position="37"/>
        <end position="152"/>
    </location>
</feature>
<proteinExistence type="predicted"/>
<keyword evidence="4" id="KW-1185">Reference proteome</keyword>
<protein>
    <submittedName>
        <fullName evidence="3">S-layer family protein</fullName>
    </submittedName>
</protein>
<dbReference type="AlphaFoldDB" id="A0A928Z5A8"/>
<reference evidence="3" key="1">
    <citation type="submission" date="2020-10" db="EMBL/GenBank/DDBJ databases">
        <authorList>
            <person name="Castelo-Branco R."/>
            <person name="Eusebio N."/>
            <person name="Adriana R."/>
            <person name="Vieira A."/>
            <person name="Brugerolle De Fraissinette N."/>
            <person name="Rezende De Castro R."/>
            <person name="Schneider M.P."/>
            <person name="Vasconcelos V."/>
            <person name="Leao P.N."/>
        </authorList>
    </citation>
    <scope>NUCLEOTIDE SEQUENCE</scope>
    <source>
        <strain evidence="3">LEGE 11480</strain>
    </source>
</reference>
<feature type="signal peptide" evidence="1">
    <location>
        <begin position="1"/>
        <end position="27"/>
    </location>
</feature>
<evidence type="ECO:0000256" key="1">
    <source>
        <dbReference type="SAM" id="SignalP"/>
    </source>
</evidence>
<dbReference type="Pfam" id="PF05860">
    <property type="entry name" value="TPS"/>
    <property type="match status" value="1"/>
</dbReference>
<name>A0A928Z5A8_9CYAN</name>
<dbReference type="Gene3D" id="2.160.20.10">
    <property type="entry name" value="Single-stranded right-handed beta-helix, Pectin lyase-like"/>
    <property type="match status" value="3"/>
</dbReference>
<accession>A0A928Z5A8</accession>
<keyword evidence="1" id="KW-0732">Signal</keyword>
<feature type="chain" id="PRO_5037279631" evidence="1">
    <location>
        <begin position="28"/>
        <end position="910"/>
    </location>
</feature>
<dbReference type="InterPro" id="IPR012334">
    <property type="entry name" value="Pectin_lyas_fold"/>
</dbReference>
<dbReference type="Proteomes" id="UP000625316">
    <property type="component" value="Unassembled WGS sequence"/>
</dbReference>
<evidence type="ECO:0000313" key="4">
    <source>
        <dbReference type="Proteomes" id="UP000625316"/>
    </source>
</evidence>
<dbReference type="SMART" id="SM00912">
    <property type="entry name" value="Haemagg_act"/>
    <property type="match status" value="1"/>
</dbReference>
<organism evidence="3 4">
    <name type="scientific">Romeriopsis navalis LEGE 11480</name>
    <dbReference type="NCBI Taxonomy" id="2777977"/>
    <lineage>
        <taxon>Bacteria</taxon>
        <taxon>Bacillati</taxon>
        <taxon>Cyanobacteriota</taxon>
        <taxon>Cyanophyceae</taxon>
        <taxon>Leptolyngbyales</taxon>
        <taxon>Leptolyngbyaceae</taxon>
        <taxon>Romeriopsis</taxon>
        <taxon>Romeriopsis navalis</taxon>
    </lineage>
</organism>
<dbReference type="RefSeq" id="WP_264326108.1">
    <property type="nucleotide sequence ID" value="NZ_JADEXQ010000058.1"/>
</dbReference>
<dbReference type="InterPro" id="IPR011050">
    <property type="entry name" value="Pectin_lyase_fold/virulence"/>
</dbReference>
<dbReference type="EMBL" id="JADEXQ010000058">
    <property type="protein sequence ID" value="MBE9031278.1"/>
    <property type="molecule type" value="Genomic_DNA"/>
</dbReference>
<dbReference type="SUPFAM" id="SSF51126">
    <property type="entry name" value="Pectin lyase-like"/>
    <property type="match status" value="3"/>
</dbReference>
<dbReference type="InterPro" id="IPR008638">
    <property type="entry name" value="FhaB/CdiA-like_TPS"/>
</dbReference>
<sequence>MPAPVRSFKRYWLFSVLPIAATAWLQALPTAAQIVGDTTLPNNSIVTPTGATCTPCTLSGGTQVGGNLFHSFTQFSVVNGETAFFDNNAATIQNIFARVTGGSASTIDGILQANGTANLFLLNPNGLTFGSGATLQLGGSFFGSTADSIQFQDGTTFSATAPTPLLTVSVPVGLQYGANPGAIQVNGPGHNLAIGGGFAINRSARPAGLAVNPGQTLALIGGEVNLDGGNLTADQGRIEVGSVTAAQLVDLTNTLGVSYSQVSDFGNIRLANAASIDTSSSTANNGAINIQGKSLQVQDGSAIIGLTLGSGQGQPITINTTDRILVTGLRNGNIFPSFVSTDIGLTAAATAIGGDIKLNTGLLQASDGGIISASTLRAGQAGNVEIKASQINLSGEIPAVGAQSGIFSQVINRTATGDAGIITINTDSLNVSNGAQVVTATSGRGNSGSLAITAKSVNLDGSGVRRASGLFASGAGGNGGPITVTSDQLSITNGAQINSSTRGPGDGGIITIQATNSTITGIGPSGPSGIFSTVSGGGSGAAGAITLSGDQLFVGDGAQIATATSWSGDAGDITVRVKAVELAGGNPQSLGGLISTSVLILPPPNVPVPPPAQTGQGGTISVTADRLIVRDGAVINVSNLPTSSRSSALPGNGSVGNIAIQANSVLLDNGGTLTATSRGGDRGNITINGSQNVTLRNASLITGNADGTATGGNITINTPFLIGPALENSDITANSTNNFGGQVEINGQNVLGIRPAPQLTPASDITASSALGVQFNGDIRINTLNADPEQGVAELPNYLLDRAQQVAQTCAPNRASKFVITGRGGIPVRPTEQIDTALTWQDFRAINRTIRTGTIAQPPAAITPASIPQPLIEATQWERTASGEIRIIAQTNSPQRDVIASALTCATAQK</sequence>
<evidence type="ECO:0000313" key="3">
    <source>
        <dbReference type="EMBL" id="MBE9031278.1"/>
    </source>
</evidence>
<dbReference type="NCBIfam" id="TIGR01901">
    <property type="entry name" value="adhes_NPXG"/>
    <property type="match status" value="1"/>
</dbReference>